<dbReference type="GO" id="GO:0016740">
    <property type="term" value="F:transferase activity"/>
    <property type="evidence" value="ECO:0007669"/>
    <property type="project" value="UniProtKB-KW"/>
</dbReference>
<evidence type="ECO:0000256" key="3">
    <source>
        <dbReference type="ARBA" id="ARBA00022679"/>
    </source>
</evidence>
<comment type="caution">
    <text evidence="4">The sequence shown here is derived from an EMBL/GenBank/DDBJ whole genome shotgun (WGS) entry which is preliminary data.</text>
</comment>
<accession>A0A9P8IDA8</accession>
<dbReference type="Proteomes" id="UP000750711">
    <property type="component" value="Unassembled WGS sequence"/>
</dbReference>
<comment type="similarity">
    <text evidence="1">Belongs to the glycosyltransferase 25 family.</text>
</comment>
<keyword evidence="5" id="KW-1185">Reference proteome</keyword>
<gene>
    <name evidence="4" type="ORF">GP486_007140</name>
</gene>
<proteinExistence type="inferred from homology"/>
<dbReference type="PANTHER" id="PTHR10730:SF53">
    <property type="entry name" value="GLYCOSYLTRANSFERASE 25 FAMILY MEMBER"/>
    <property type="match status" value="1"/>
</dbReference>
<dbReference type="AlphaFoldDB" id="A0A9P8IDA8"/>
<reference evidence="4" key="1">
    <citation type="submission" date="2021-03" db="EMBL/GenBank/DDBJ databases">
        <title>Comparative genomics and phylogenomic investigation of the class Geoglossomycetes provide insights into ecological specialization and systematics.</title>
        <authorList>
            <person name="Melie T."/>
            <person name="Pirro S."/>
            <person name="Miller A.N."/>
            <person name="Quandt A."/>
        </authorList>
    </citation>
    <scope>NUCLEOTIDE SEQUENCE</scope>
    <source>
        <strain evidence="4">CAQ_001_2017</strain>
    </source>
</reference>
<name>A0A9P8IDA8_9PEZI</name>
<dbReference type="InterPro" id="IPR050757">
    <property type="entry name" value="Collagen_mod_GT25"/>
</dbReference>
<evidence type="ECO:0000313" key="5">
    <source>
        <dbReference type="Proteomes" id="UP000750711"/>
    </source>
</evidence>
<dbReference type="PANTHER" id="PTHR10730">
    <property type="entry name" value="PROCOLLAGEN-LYSINE,2-OXOGLUTARATE 5-DIOXYGENASE/GLYCOSYLTRANSFERASE 25 FAMILY MEMBER"/>
    <property type="match status" value="1"/>
</dbReference>
<evidence type="ECO:0000256" key="1">
    <source>
        <dbReference type="ARBA" id="ARBA00006721"/>
    </source>
</evidence>
<sequence>MLLTADLTGIQLDWVNGVLGADVSDKALPFMADRDKLGNGNIGSWRAHLNAMVTIIEQNLTSALIMEDDIDWDVRIKSQMYDFARSSQALLQPLSSNPSAYADPTFPSPSDTTATQENLYFDRLPSTVPPSVSPYGDGWDVLWVGHCNDGFFWGNPYPNSQHKPKGQVLHLNDRTVPENHYININRDDPRSTYPDHTRVVQHMMGGVCTFAYAVSHAGARAILYEMTQNFDRAFDNMLADFCDGIHGREYHLCLSILPQLFVVHRAAGKVSGDSDINNIAEGEVREEGWSPMLRWSARKNVKKLLRGETDFVDQFPDGSE</sequence>
<protein>
    <recommendedName>
        <fullName evidence="6">Glycosyltransferase family 25 protein</fullName>
    </recommendedName>
</protein>
<keyword evidence="3" id="KW-0808">Transferase</keyword>
<evidence type="ECO:0000256" key="2">
    <source>
        <dbReference type="ARBA" id="ARBA00022676"/>
    </source>
</evidence>
<keyword evidence="2" id="KW-0328">Glycosyltransferase</keyword>
<evidence type="ECO:0008006" key="6">
    <source>
        <dbReference type="Google" id="ProtNLM"/>
    </source>
</evidence>
<dbReference type="EMBL" id="JAGHQM010001861">
    <property type="protein sequence ID" value="KAH0551642.1"/>
    <property type="molecule type" value="Genomic_DNA"/>
</dbReference>
<organism evidence="4 5">
    <name type="scientific">Trichoglossum hirsutum</name>
    <dbReference type="NCBI Taxonomy" id="265104"/>
    <lineage>
        <taxon>Eukaryota</taxon>
        <taxon>Fungi</taxon>
        <taxon>Dikarya</taxon>
        <taxon>Ascomycota</taxon>
        <taxon>Pezizomycotina</taxon>
        <taxon>Geoglossomycetes</taxon>
        <taxon>Geoglossales</taxon>
        <taxon>Geoglossaceae</taxon>
        <taxon>Trichoglossum</taxon>
    </lineage>
</organism>
<evidence type="ECO:0000313" key="4">
    <source>
        <dbReference type="EMBL" id="KAH0551642.1"/>
    </source>
</evidence>